<dbReference type="InterPro" id="IPR000859">
    <property type="entry name" value="CUB_dom"/>
</dbReference>
<dbReference type="GO" id="GO:0016020">
    <property type="term" value="C:membrane"/>
    <property type="evidence" value="ECO:0007669"/>
    <property type="project" value="UniProtKB-SubCell"/>
</dbReference>
<protein>
    <submittedName>
        <fullName evidence="19">DgyrCDS247</fullName>
    </submittedName>
</protein>
<dbReference type="PANTHER" id="PTHR46461">
    <property type="entry name" value="KELCH DOMAIN-CONTAINING PROTEIN 3"/>
    <property type="match status" value="1"/>
</dbReference>
<feature type="disulfide bond" evidence="13">
    <location>
        <begin position="1272"/>
        <end position="1281"/>
    </location>
</feature>
<dbReference type="PROSITE" id="PS50027">
    <property type="entry name" value="EGF_LAM_2"/>
    <property type="match status" value="1"/>
</dbReference>
<evidence type="ECO:0000256" key="3">
    <source>
        <dbReference type="ARBA" id="ARBA00022536"/>
    </source>
</evidence>
<evidence type="ECO:0000256" key="1">
    <source>
        <dbReference type="ARBA" id="ARBA00004479"/>
    </source>
</evidence>
<dbReference type="SMART" id="SM00179">
    <property type="entry name" value="EGF_CA"/>
    <property type="match status" value="2"/>
</dbReference>
<feature type="domain" description="Laminin EGF-like" evidence="18">
    <location>
        <begin position="1059"/>
        <end position="1113"/>
    </location>
</feature>
<dbReference type="Gene3D" id="2.10.25.10">
    <property type="entry name" value="Laminin"/>
    <property type="match status" value="5"/>
</dbReference>
<dbReference type="Pfam" id="PF00053">
    <property type="entry name" value="EGF_laminin"/>
    <property type="match status" value="2"/>
</dbReference>
<reference evidence="19 20" key="1">
    <citation type="submission" date="2020-08" db="EMBL/GenBank/DDBJ databases">
        <authorList>
            <person name="Hejnol A."/>
        </authorList>
    </citation>
    <scope>NUCLEOTIDE SEQUENCE [LARGE SCALE GENOMIC DNA]</scope>
</reference>
<gene>
    <name evidence="19" type="ORF">DGYR_LOCUS239</name>
</gene>
<dbReference type="InterPro" id="IPR002049">
    <property type="entry name" value="LE_dom"/>
</dbReference>
<keyword evidence="2" id="KW-0880">Kelch repeat</keyword>
<dbReference type="PROSITE" id="PS01186">
    <property type="entry name" value="EGF_2"/>
    <property type="match status" value="4"/>
</dbReference>
<dbReference type="CDD" id="cd00041">
    <property type="entry name" value="CUB"/>
    <property type="match status" value="2"/>
</dbReference>
<dbReference type="EMBL" id="CAJFCJ010000001">
    <property type="protein sequence ID" value="CAD5110882.1"/>
    <property type="molecule type" value="Genomic_DNA"/>
</dbReference>
<evidence type="ECO:0000256" key="9">
    <source>
        <dbReference type="ARBA" id="ARBA00023136"/>
    </source>
</evidence>
<dbReference type="InterPro" id="IPR056737">
    <property type="entry name" value="Beta-prop_ATRN-MKLN-like"/>
</dbReference>
<feature type="disulfide bond" evidence="13">
    <location>
        <begin position="1253"/>
        <end position="1263"/>
    </location>
</feature>
<feature type="domain" description="CUB" evidence="16">
    <location>
        <begin position="1111"/>
        <end position="1220"/>
    </location>
</feature>
<dbReference type="GO" id="GO:0003682">
    <property type="term" value="F:chromatin binding"/>
    <property type="evidence" value="ECO:0007669"/>
    <property type="project" value="InterPro"/>
</dbReference>
<feature type="disulfide bond" evidence="14">
    <location>
        <begin position="1081"/>
        <end position="1090"/>
    </location>
</feature>
<keyword evidence="12 14" id="KW-0424">Laminin EGF-like domain</keyword>
<dbReference type="InterPro" id="IPR000742">
    <property type="entry name" value="EGF"/>
</dbReference>
<dbReference type="InterPro" id="IPR000152">
    <property type="entry name" value="EGF-type_Asp/Asn_hydroxyl_site"/>
</dbReference>
<keyword evidence="20" id="KW-1185">Reference proteome</keyword>
<keyword evidence="10 13" id="KW-1015">Disulfide bond</keyword>
<dbReference type="Pfam" id="PF24981">
    <property type="entry name" value="Beta-prop_ATRN-LZTR1"/>
    <property type="match status" value="2"/>
</dbReference>
<dbReference type="GO" id="GO:0048513">
    <property type="term" value="P:animal organ development"/>
    <property type="evidence" value="ECO:0007669"/>
    <property type="project" value="UniProtKB-ARBA"/>
</dbReference>
<dbReference type="Pfam" id="PF12947">
    <property type="entry name" value="EGF_3"/>
    <property type="match status" value="1"/>
</dbReference>
<feature type="domain" description="EGF-like" evidence="17">
    <location>
        <begin position="1249"/>
        <end position="1282"/>
    </location>
</feature>
<dbReference type="GO" id="GO:0005737">
    <property type="term" value="C:cytoplasm"/>
    <property type="evidence" value="ECO:0007669"/>
    <property type="project" value="TreeGrafter"/>
</dbReference>
<dbReference type="SUPFAM" id="SSF117281">
    <property type="entry name" value="Kelch motif"/>
    <property type="match status" value="2"/>
</dbReference>
<dbReference type="InterPro" id="IPR056863">
    <property type="entry name" value="LMN_ATRN_NET-like_EGF"/>
</dbReference>
<dbReference type="Pfam" id="PF24973">
    <property type="entry name" value="EGF_LMN_ATRN"/>
    <property type="match status" value="3"/>
</dbReference>
<evidence type="ECO:0000313" key="20">
    <source>
        <dbReference type="Proteomes" id="UP000549394"/>
    </source>
</evidence>
<comment type="caution">
    <text evidence="13">Lacks conserved residue(s) required for the propagation of feature annotation.</text>
</comment>
<dbReference type="Proteomes" id="UP000549394">
    <property type="component" value="Unassembled WGS sequence"/>
</dbReference>
<evidence type="ECO:0000256" key="2">
    <source>
        <dbReference type="ARBA" id="ARBA00022441"/>
    </source>
</evidence>
<evidence type="ECO:0000256" key="12">
    <source>
        <dbReference type="ARBA" id="ARBA00023292"/>
    </source>
</evidence>
<dbReference type="Pfam" id="PF00431">
    <property type="entry name" value="CUB"/>
    <property type="match status" value="2"/>
</dbReference>
<dbReference type="Gene3D" id="2.120.10.80">
    <property type="entry name" value="Kelch-type beta propeller"/>
    <property type="match status" value="3"/>
</dbReference>
<proteinExistence type="predicted"/>
<dbReference type="PANTHER" id="PTHR46461:SF2">
    <property type="entry name" value="ATTRACTIN"/>
    <property type="match status" value="1"/>
</dbReference>
<dbReference type="PROSITE" id="PS50026">
    <property type="entry name" value="EGF_3"/>
    <property type="match status" value="3"/>
</dbReference>
<evidence type="ECO:0000256" key="8">
    <source>
        <dbReference type="ARBA" id="ARBA00022989"/>
    </source>
</evidence>
<keyword evidence="11" id="KW-0325">Glycoprotein</keyword>
<keyword evidence="3 13" id="KW-0245">EGF-like domain</keyword>
<keyword evidence="7" id="KW-0106">Calcium</keyword>
<evidence type="ECO:0000256" key="14">
    <source>
        <dbReference type="PROSITE-ProRule" id="PRU00460"/>
    </source>
</evidence>
<dbReference type="InterPro" id="IPR035914">
    <property type="entry name" value="Sperma_CUB_dom_sf"/>
</dbReference>
<evidence type="ECO:0000256" key="7">
    <source>
        <dbReference type="ARBA" id="ARBA00022837"/>
    </source>
</evidence>
<sequence length="2482" mass="277672">MHKLYINQVFLVGTEYGPYITVTFSEFSTECSYDILTIYDGTSFYSPELATLSGETIPSVPILAKSAFMLLHFWSDRNYSLDGFKAVYIISKCPYNCYYPDWGVCDENGICRCKKCRKGKACEKNSCSCSDKGTWNSVKEICTCEAGYQGETCSLPPIPLSEQFGKAFRITTQFSSLPPLSGSAGGFIESTNSFIIFGGRSLNGVSDTVYTYSQQNDQSYGWLDEKIIGYQPEGRYQAAYTVSNNGLYIHGGILESGRFSNELWYYNSISKLWTHLANSTFRLTMHSLTLVKINSTEYLYVVGGLNENDQISESIYRINLISNVWSRVPSYGKYWLGRLQGHTAVFDEKLNSILVYGGFQVNSNQGLNRTSQISVFDINMMAWFALSSDLAKNVPTGRVYHNMHLINDYLLIFGGNVHLHNYLEKCYSSEMLIFDLKIKKWLDITKLMPEGQNIRSIPPRQFAVSGITKEGILYVANGFNGIALSDFWAFVLPQSILGNQNCTTPAFNISPSTLLESCSILTNCISCLAHSSFQCVWCEKTAKCIPDKLECPKAAITSWWTKDKKIKQIANCLVSKRSGVICLSSYTPTADRVWPDEGYYSSSLKISHLNYSEFCRGYIHSPHQFTDVEVSKNAYDHVLLQISTNSSEQHLRNISNVNKGTTTAKDGSVIFKSKNRYYFELTVEPRKNNAINMAILWNVTGGIKRVVINNSYLEPYGNSLTCSNGMNCLTCLSNSECLWCSNSKRCLDRNSGKCENESTISELSWCPSCRKSVQCSSCTQIDHCVWNIAKSECFTYKAGMEGANWVRNFSNCVDCHNKTDCSSCILQDSCAWCEITESCFFFPLYLSKYNQGGCESWLSKEEEGLKCQSCSSKKKCKSCLKDFGCGWCYDVENPSIGVCAKGDFKQSSKATCTQFLNSTHSTIFSQTSEWAYDECPEMDECSLSLHDCQENATCFNTLGSYECKCNRGFIGDGRVCKRTCYEDCKQGYCSGPPDYECICSLGWNGTDCSMDCGCNNHSTCVNGIGQCDKCYNLTVGLHCEHCAKGAYGSAIDQSGCKECQCNGHGSIHKGLCNNKNGSCFCGDNTMGDHCEFCKSGYYGDPRNGEQCYMSCSRDTKLIERKGYFGSKMGPAVSLTSKTCQWTIPATINEKVFLSIESGSTVNCQEEFVFVYENTSPNDEKLLLTFCGKNPAKIISEKNGMVVKFITQRVESYFNASYEILACPNNCGQNRNCENNQCVCKEGYLEPYCDQLVCPSNCSLHGICNKISRLCDCEEGFYGPMCENTKPNSFSDRIFVKLVDNNLNWNRYGLASGVCDSNVTISFGGYNANDGAKDDLTIYYPKNNSKLEIARNESKYWPEARYMHAADCLLGKLYIYGGFNSKKIKTFDDFWRFSLATGWEKLKSPHLPVVGHTLTKINDTHLLILGGFTLTSSFNGEALLYNVPKGTWTKVPVTGVELPVSIGHSSILHKKTIYTFGGLQLNLGKFTSSNNLYALDTTYFHRILIPSKNGPAATFLHASMILRDFMLVGGGYTKEEKEYLELWAYQFDCGTWLQINNFNWRPSNLVSMNFIEKGSNSFVILGGLRSYGKIEENTYEVHISDICNQLSEKECTKTDGCGFCNGTCMEYDKSVAISNCSAEFIGNKCTNKIPDGNCELFKSCLSCLSSSTEKSNNKACSWCTKCQKCVKDIWRCDQGHECNIQESPLMHPNSCPKTCLASGCKTCGNDCEYTNSRQRVSDTQVIKVRDGRIQWDCTPTERQKTSIGLSCPTPCSELRSCQTCMNSTGEQPGATKCFWSASTNSCVPKSVIMLTCSAGQCSPFFTHSGLTQGKACNTPKCDNEIGSLQSLHCPESCANFDRCSTCLTSPLCNWCSEQGGNGKGSCISGKSCLHLGFIKTYTWNYGKCPEENECINGHHDCTEYETCKDLPIGYSCECSEGYERKSSGVCEPVCPGCLHGSCTAPNKCSCNFGYVGTNCTIECQCNGHSDCESAKNPHICLKCEHGTTGKNCEKCAPLHVGNAINKGERCLSCSDYCFKHTNFCLSKEDADTFYNQSKSTKVSIEDWVANITSGPEKDAVCMFCGDNTKGMRCESCQSNFFRISDSLETEACQPCQCRGHAKYCDQKSGLHCNCHNKTKSACSSSNPEEKCWMKQCSECLEDFYGDPSLEGAQCYRHIKTDQSYCLDPTLPVNCPNPPEPLAPLQFAYFGVTPQYVNVDIRIFLDIYIGKVNMFIAHDSKVLLIKWDGSYHRIILNDEYLMDDSSQNSAREVLSISNSKGRRKRSLDNSTKIKFHNYACRSPWCHVEFKTNTLLLVSNISHKAIVRIPFEPFNLKHAKFYVLIYATADSAKGVLGHISSRQDHPHIDLFVFFSVFFSCFFLLLANCIIVWKMKSIYVARRQRQRRHMEMEQMRSRPFALITIDINESEETDKRYFLPTPISLEQTDDGVADVATFFVFLPDNRVCLASALVQRRHAFRARRPSSSHA</sequence>
<dbReference type="PROSITE" id="PS01180">
    <property type="entry name" value="CUB"/>
    <property type="match status" value="2"/>
</dbReference>
<evidence type="ECO:0000259" key="16">
    <source>
        <dbReference type="PROSITE" id="PS01180"/>
    </source>
</evidence>
<dbReference type="InterPro" id="IPR016201">
    <property type="entry name" value="PSI"/>
</dbReference>
<evidence type="ECO:0000256" key="15">
    <source>
        <dbReference type="SAM" id="Phobius"/>
    </source>
</evidence>
<name>A0A7I8V459_9ANNE</name>
<dbReference type="GO" id="GO:0005509">
    <property type="term" value="F:calcium ion binding"/>
    <property type="evidence" value="ECO:0007669"/>
    <property type="project" value="InterPro"/>
</dbReference>
<evidence type="ECO:0000313" key="19">
    <source>
        <dbReference type="EMBL" id="CAD5110882.1"/>
    </source>
</evidence>
<dbReference type="SMART" id="SM00423">
    <property type="entry name" value="PSI"/>
    <property type="match status" value="9"/>
</dbReference>
<dbReference type="PROSITE" id="PS00022">
    <property type="entry name" value="EGF_1"/>
    <property type="match status" value="2"/>
</dbReference>
<evidence type="ECO:0000259" key="17">
    <source>
        <dbReference type="PROSITE" id="PS50026"/>
    </source>
</evidence>
<dbReference type="CDD" id="cd00054">
    <property type="entry name" value="EGF_CA"/>
    <property type="match status" value="1"/>
</dbReference>
<dbReference type="Gene3D" id="2.60.120.290">
    <property type="entry name" value="Spermadhesin, CUB domain"/>
    <property type="match status" value="2"/>
</dbReference>
<comment type="subcellular location">
    <subcellularLocation>
        <location evidence="1">Membrane</location>
        <topology evidence="1">Single-pass type I membrane protein</topology>
    </subcellularLocation>
</comment>
<dbReference type="PROSITE" id="PS01187">
    <property type="entry name" value="EGF_CA"/>
    <property type="match status" value="2"/>
</dbReference>
<dbReference type="FunFam" id="2.10.25.10:FF:000191">
    <property type="entry name" value="Multiple epidermal growth factor-like domains 8"/>
    <property type="match status" value="1"/>
</dbReference>
<dbReference type="PROSITE" id="PS01248">
    <property type="entry name" value="EGF_LAM_1"/>
    <property type="match status" value="3"/>
</dbReference>
<dbReference type="SMART" id="SM00181">
    <property type="entry name" value="EGF"/>
    <property type="match status" value="9"/>
</dbReference>
<organism evidence="19 20">
    <name type="scientific">Dimorphilus gyrociliatus</name>
    <dbReference type="NCBI Taxonomy" id="2664684"/>
    <lineage>
        <taxon>Eukaryota</taxon>
        <taxon>Metazoa</taxon>
        <taxon>Spiralia</taxon>
        <taxon>Lophotrochozoa</taxon>
        <taxon>Annelida</taxon>
        <taxon>Polychaeta</taxon>
        <taxon>Polychaeta incertae sedis</taxon>
        <taxon>Dinophilidae</taxon>
        <taxon>Dimorphilus</taxon>
    </lineage>
</organism>
<keyword evidence="6" id="KW-0677">Repeat</keyword>
<dbReference type="PROSITE" id="PS00010">
    <property type="entry name" value="ASX_HYDROXYL"/>
    <property type="match status" value="2"/>
</dbReference>
<dbReference type="FunFam" id="2.10.25.10:FF:000202">
    <property type="entry name" value="Multiple epidermal growth factor-like domains 8"/>
    <property type="match status" value="1"/>
</dbReference>
<evidence type="ECO:0000256" key="5">
    <source>
        <dbReference type="ARBA" id="ARBA00022729"/>
    </source>
</evidence>
<dbReference type="InterPro" id="IPR024731">
    <property type="entry name" value="NELL2-like_EGF"/>
</dbReference>
<dbReference type="SMART" id="SM00180">
    <property type="entry name" value="EGF_Lam"/>
    <property type="match status" value="4"/>
</dbReference>
<keyword evidence="8 15" id="KW-1133">Transmembrane helix</keyword>
<dbReference type="OrthoDB" id="263283at2759"/>
<evidence type="ECO:0000256" key="13">
    <source>
        <dbReference type="PROSITE-ProRule" id="PRU00076"/>
    </source>
</evidence>
<dbReference type="InterPro" id="IPR018097">
    <property type="entry name" value="EGF_Ca-bd_CS"/>
</dbReference>
<dbReference type="CDD" id="cd00055">
    <property type="entry name" value="EGF_Lam"/>
    <property type="match status" value="3"/>
</dbReference>
<keyword evidence="4 15" id="KW-0812">Transmembrane</keyword>
<feature type="domain" description="EGF-like" evidence="17">
    <location>
        <begin position="1905"/>
        <end position="1946"/>
    </location>
</feature>
<dbReference type="SUPFAM" id="SSF57196">
    <property type="entry name" value="EGF/Laminin"/>
    <property type="match status" value="4"/>
</dbReference>
<dbReference type="SMART" id="SM00042">
    <property type="entry name" value="CUB"/>
    <property type="match status" value="2"/>
</dbReference>
<evidence type="ECO:0000256" key="10">
    <source>
        <dbReference type="ARBA" id="ARBA00023157"/>
    </source>
</evidence>
<evidence type="ECO:0000259" key="18">
    <source>
        <dbReference type="PROSITE" id="PS50027"/>
    </source>
</evidence>
<keyword evidence="5" id="KW-0732">Signal</keyword>
<evidence type="ECO:0000256" key="6">
    <source>
        <dbReference type="ARBA" id="ARBA00022737"/>
    </source>
</evidence>
<dbReference type="InterPro" id="IPR001881">
    <property type="entry name" value="EGF-like_Ca-bd_dom"/>
</dbReference>
<evidence type="ECO:0000256" key="11">
    <source>
        <dbReference type="ARBA" id="ARBA00023180"/>
    </source>
</evidence>
<dbReference type="InterPro" id="IPR052637">
    <property type="entry name" value="KLHDC3-like"/>
</dbReference>
<feature type="domain" description="CUB" evidence="16">
    <location>
        <begin position="1"/>
        <end position="91"/>
    </location>
</feature>
<comment type="caution">
    <text evidence="19">The sequence shown here is derived from an EMBL/GenBank/DDBJ whole genome shotgun (WGS) entry which is preliminary data.</text>
</comment>
<accession>A0A7I8V459</accession>
<feature type="transmembrane region" description="Helical" evidence="15">
    <location>
        <begin position="2363"/>
        <end position="2385"/>
    </location>
</feature>
<dbReference type="InterPro" id="IPR015915">
    <property type="entry name" value="Kelch-typ_b-propeller"/>
</dbReference>
<keyword evidence="9 15" id="KW-0472">Membrane</keyword>
<evidence type="ECO:0000256" key="4">
    <source>
        <dbReference type="ARBA" id="ARBA00022692"/>
    </source>
</evidence>
<feature type="domain" description="EGF-like" evidence="17">
    <location>
        <begin position="937"/>
        <end position="977"/>
    </location>
</feature>
<dbReference type="GO" id="GO:0048731">
    <property type="term" value="P:system development"/>
    <property type="evidence" value="ECO:0007669"/>
    <property type="project" value="UniProtKB-ARBA"/>
</dbReference>
<dbReference type="SUPFAM" id="SSF49854">
    <property type="entry name" value="Spermadhesin, CUB domain"/>
    <property type="match status" value="2"/>
</dbReference>